<keyword evidence="3" id="KW-0413">Isomerase</keyword>
<dbReference type="Gene3D" id="3.40.50.300">
    <property type="entry name" value="P-loop containing nucleotide triphosphate hydrolases"/>
    <property type="match status" value="2"/>
</dbReference>
<proteinExistence type="inferred from homology"/>
<dbReference type="InterPro" id="IPR027417">
    <property type="entry name" value="P-loop_NTPase"/>
</dbReference>
<organism evidence="7 8">
    <name type="scientific">Puccinia graminis f. sp. tritici</name>
    <dbReference type="NCBI Taxonomy" id="56615"/>
    <lineage>
        <taxon>Eukaryota</taxon>
        <taxon>Fungi</taxon>
        <taxon>Dikarya</taxon>
        <taxon>Basidiomycota</taxon>
        <taxon>Pucciniomycotina</taxon>
        <taxon>Pucciniomycetes</taxon>
        <taxon>Pucciniales</taxon>
        <taxon>Pucciniaceae</taxon>
        <taxon>Puccinia</taxon>
    </lineage>
</organism>
<dbReference type="GO" id="GO:0005694">
    <property type="term" value="C:chromosome"/>
    <property type="evidence" value="ECO:0007669"/>
    <property type="project" value="TreeGrafter"/>
</dbReference>
<dbReference type="GO" id="GO:0005737">
    <property type="term" value="C:cytoplasm"/>
    <property type="evidence" value="ECO:0007669"/>
    <property type="project" value="TreeGrafter"/>
</dbReference>
<sequence>MEYKPIYRARLPRTLLDSTDDELAESIISSSVNLHHDRPEAFQVEAVSALVRAKKAFVHAAPGFWKNRIPEIFFSLYDDKALVLVLNRLDCLGDEQVKEKKLLNITAINLTLMTFNHETVKQIKEGCFSFVYLSPEVFLNNSLFEEMFSSSEFQNLLSLIVVEEAELMYWWSLVASKQDKLLNTFKRHEDRSRSRPFYASMSERLTEIPGVPLLLMSTTCRPAVRDSIRFNLTLRPREITMITGKLTRPEIRLLRIPMQSSLKSCDDLLRIYAPRTKVPAIKTVPTIIYSGTLDATFQVMKVVNEARSTKGHEYDPDSEFIRRFHSVTGQMDKLTNITDFAQGRVPVLSASMALGLTQNVKRVRCVIHMGRGDPSAIVQMVGNCALDGNPGLALLFMEPKRKEGKNSLDEFDANLKQLQSDDDRMDAFAITPVCLRVALSVDSQFGYIPLSDTDPVFQAEREKEIQAELPACQCSNCAPEAAQAILNLVQQMSVDNFDEILQDPLRVAKDESIVIKKRKKKPQMPVGTCSLDPDLAADLVQHLQDRFKSLYDEQYGNAASFCASQLFGKREAEAIVSHFDQIRTPVPHNLQLLERVMGGDCILDQSILLDDSITTWMEADLYQGVLRERLARQASIGSESGAEATVEADTGAAAKKAMDREVMADAGRVQTRGLDGTMAEEETKASGLPNKQEDGNGPAPKTTSSSPVSPSKKE</sequence>
<evidence type="ECO:0000256" key="5">
    <source>
        <dbReference type="ARBA" id="ARBA00034808"/>
    </source>
</evidence>
<dbReference type="GO" id="GO:0003677">
    <property type="term" value="F:DNA binding"/>
    <property type="evidence" value="ECO:0007669"/>
    <property type="project" value="UniProtKB-KW"/>
</dbReference>
<dbReference type="Proteomes" id="UP000324748">
    <property type="component" value="Unassembled WGS sequence"/>
</dbReference>
<comment type="similarity">
    <text evidence="1">Belongs to the helicase family. RecQ subfamily.</text>
</comment>
<protein>
    <recommendedName>
        <fullName evidence="5">DNA 3'-5' helicase</fullName>
        <ecNumber evidence="5">5.6.2.4</ecNumber>
    </recommendedName>
</protein>
<gene>
    <name evidence="7" type="ORF">PGT21_023503</name>
</gene>
<dbReference type="AlphaFoldDB" id="A0A5B0LY79"/>
<dbReference type="EC" id="5.6.2.4" evidence="5"/>
<dbReference type="GO" id="GO:0043138">
    <property type="term" value="F:3'-5' DNA helicase activity"/>
    <property type="evidence" value="ECO:0007669"/>
    <property type="project" value="UniProtKB-EC"/>
</dbReference>
<evidence type="ECO:0000256" key="4">
    <source>
        <dbReference type="ARBA" id="ARBA00034617"/>
    </source>
</evidence>
<accession>A0A5B0LY79</accession>
<dbReference type="SUPFAM" id="SSF52540">
    <property type="entry name" value="P-loop containing nucleoside triphosphate hydrolases"/>
    <property type="match status" value="1"/>
</dbReference>
<dbReference type="PANTHER" id="PTHR13710:SF105">
    <property type="entry name" value="ATP-DEPENDENT DNA HELICASE Q1"/>
    <property type="match status" value="1"/>
</dbReference>
<comment type="catalytic activity">
    <reaction evidence="4">
        <text>Couples ATP hydrolysis with the unwinding of duplex DNA by translocating in the 3'-5' direction.</text>
        <dbReference type="EC" id="5.6.2.4"/>
    </reaction>
</comment>
<dbReference type="EMBL" id="VSWC01000183">
    <property type="protein sequence ID" value="KAA1069405.1"/>
    <property type="molecule type" value="Genomic_DNA"/>
</dbReference>
<evidence type="ECO:0000313" key="8">
    <source>
        <dbReference type="Proteomes" id="UP000324748"/>
    </source>
</evidence>
<evidence type="ECO:0000256" key="1">
    <source>
        <dbReference type="ARBA" id="ARBA00005446"/>
    </source>
</evidence>
<comment type="caution">
    <text evidence="7">The sequence shown here is derived from an EMBL/GenBank/DDBJ whole genome shotgun (WGS) entry which is preliminary data.</text>
</comment>
<name>A0A5B0LY79_PUCGR</name>
<feature type="compositionally biased region" description="Low complexity" evidence="6">
    <location>
        <begin position="700"/>
        <end position="714"/>
    </location>
</feature>
<evidence type="ECO:0000256" key="6">
    <source>
        <dbReference type="SAM" id="MobiDB-lite"/>
    </source>
</evidence>
<feature type="region of interest" description="Disordered" evidence="6">
    <location>
        <begin position="667"/>
        <end position="714"/>
    </location>
</feature>
<dbReference type="GO" id="GO:0000724">
    <property type="term" value="P:double-strand break repair via homologous recombination"/>
    <property type="evidence" value="ECO:0007669"/>
    <property type="project" value="TreeGrafter"/>
</dbReference>
<keyword evidence="8" id="KW-1185">Reference proteome</keyword>
<dbReference type="PANTHER" id="PTHR13710">
    <property type="entry name" value="DNA HELICASE RECQ FAMILY MEMBER"/>
    <property type="match status" value="1"/>
</dbReference>
<evidence type="ECO:0000256" key="3">
    <source>
        <dbReference type="ARBA" id="ARBA00023235"/>
    </source>
</evidence>
<dbReference type="GO" id="GO:0009378">
    <property type="term" value="F:four-way junction helicase activity"/>
    <property type="evidence" value="ECO:0007669"/>
    <property type="project" value="TreeGrafter"/>
</dbReference>
<reference evidence="7 8" key="1">
    <citation type="submission" date="2019-05" db="EMBL/GenBank/DDBJ databases">
        <title>Emergence of the Ug99 lineage of the wheat stem rust pathogen through somatic hybridization.</title>
        <authorList>
            <person name="Li F."/>
            <person name="Upadhyaya N.M."/>
            <person name="Sperschneider J."/>
            <person name="Matny O."/>
            <person name="Nguyen-Phuc H."/>
            <person name="Mago R."/>
            <person name="Raley C."/>
            <person name="Miller M.E."/>
            <person name="Silverstein K.A.T."/>
            <person name="Henningsen E."/>
            <person name="Hirsch C.D."/>
            <person name="Visser B."/>
            <person name="Pretorius Z.A."/>
            <person name="Steffenson B.J."/>
            <person name="Schwessinger B."/>
            <person name="Dodds P.N."/>
            <person name="Figueroa M."/>
        </authorList>
    </citation>
    <scope>NUCLEOTIDE SEQUENCE [LARGE SCALE GENOMIC DNA]</scope>
    <source>
        <strain evidence="7">21-0</strain>
    </source>
</reference>
<dbReference type="OrthoDB" id="2508816at2759"/>
<evidence type="ECO:0000256" key="2">
    <source>
        <dbReference type="ARBA" id="ARBA00023125"/>
    </source>
</evidence>
<keyword evidence="2" id="KW-0238">DNA-binding</keyword>
<evidence type="ECO:0000313" key="7">
    <source>
        <dbReference type="EMBL" id="KAA1069405.1"/>
    </source>
</evidence>